<reference evidence="3 4" key="1">
    <citation type="journal article" date="2019" name="Nat. Microbiol.">
        <title>Mediterranean grassland soil C-N compound turnover is dependent on rainfall and depth, and is mediated by genomically divergent microorganisms.</title>
        <authorList>
            <person name="Diamond S."/>
            <person name="Andeer P.F."/>
            <person name="Li Z."/>
            <person name="Crits-Christoph A."/>
            <person name="Burstein D."/>
            <person name="Anantharaman K."/>
            <person name="Lane K.R."/>
            <person name="Thomas B.C."/>
            <person name="Pan C."/>
            <person name="Northen T.R."/>
            <person name="Banfield J.F."/>
        </authorList>
    </citation>
    <scope>NUCLEOTIDE SEQUENCE [LARGE SCALE GENOMIC DNA]</scope>
    <source>
        <strain evidence="3">WS_9</strain>
    </source>
</reference>
<dbReference type="InterPro" id="IPR000551">
    <property type="entry name" value="MerR-type_HTH_dom"/>
</dbReference>
<dbReference type="PROSITE" id="PS50937">
    <property type="entry name" value="HTH_MERR_2"/>
    <property type="match status" value="1"/>
</dbReference>
<dbReference type="InterPro" id="IPR047057">
    <property type="entry name" value="MerR_fam"/>
</dbReference>
<evidence type="ECO:0000259" key="2">
    <source>
        <dbReference type="PROSITE" id="PS50937"/>
    </source>
</evidence>
<dbReference type="SUPFAM" id="SSF46955">
    <property type="entry name" value="Putative DNA-binding domain"/>
    <property type="match status" value="1"/>
</dbReference>
<evidence type="ECO:0000256" key="1">
    <source>
        <dbReference type="ARBA" id="ARBA00023125"/>
    </source>
</evidence>
<proteinExistence type="predicted"/>
<dbReference type="CDD" id="cd04765">
    <property type="entry name" value="HTH_MlrA-like_sg2"/>
    <property type="match status" value="1"/>
</dbReference>
<name>A0A538TN28_UNCEI</name>
<dbReference type="PANTHER" id="PTHR30204">
    <property type="entry name" value="REDOX-CYCLING DRUG-SENSING TRANSCRIPTIONAL ACTIVATOR SOXR"/>
    <property type="match status" value="1"/>
</dbReference>
<accession>A0A538TN28</accession>
<evidence type="ECO:0000313" key="4">
    <source>
        <dbReference type="Proteomes" id="UP000317691"/>
    </source>
</evidence>
<dbReference type="Gene3D" id="1.10.1660.10">
    <property type="match status" value="1"/>
</dbReference>
<protein>
    <submittedName>
        <fullName evidence="3">MerR family transcriptional regulator</fullName>
    </submittedName>
</protein>
<comment type="caution">
    <text evidence="3">The sequence shown here is derived from an EMBL/GenBank/DDBJ whole genome shotgun (WGS) entry which is preliminary data.</text>
</comment>
<dbReference type="EMBL" id="VBOZ01000015">
    <property type="protein sequence ID" value="TMQ65005.1"/>
    <property type="molecule type" value="Genomic_DNA"/>
</dbReference>
<organism evidence="3 4">
    <name type="scientific">Eiseniibacteriota bacterium</name>
    <dbReference type="NCBI Taxonomy" id="2212470"/>
    <lineage>
        <taxon>Bacteria</taxon>
        <taxon>Candidatus Eiseniibacteriota</taxon>
    </lineage>
</organism>
<dbReference type="Pfam" id="PF13411">
    <property type="entry name" value="MerR_1"/>
    <property type="match status" value="1"/>
</dbReference>
<evidence type="ECO:0000313" key="3">
    <source>
        <dbReference type="EMBL" id="TMQ65005.1"/>
    </source>
</evidence>
<dbReference type="PANTHER" id="PTHR30204:SF15">
    <property type="entry name" value="BLL5018 PROTEIN"/>
    <property type="match status" value="1"/>
</dbReference>
<dbReference type="InterPro" id="IPR009061">
    <property type="entry name" value="DNA-bd_dom_put_sf"/>
</dbReference>
<feature type="domain" description="HTH merR-type" evidence="2">
    <location>
        <begin position="10"/>
        <end position="80"/>
    </location>
</feature>
<keyword evidence="1" id="KW-0238">DNA-binding</keyword>
<sequence>MKSLPTGRLYYSISEVSDLVGVKPHVLRYWETQFKMLRPKKGRGGARMYRKRDVEVLFEIKQLLYDQRFTIAGARRRILDGRDEKEQIELPFSKLDREETLRALRKDMEGLLNLLRQEAQARGRARR</sequence>
<dbReference type="AlphaFoldDB" id="A0A538TN28"/>
<dbReference type="SMART" id="SM00422">
    <property type="entry name" value="HTH_MERR"/>
    <property type="match status" value="1"/>
</dbReference>
<gene>
    <name evidence="3" type="ORF">E6K79_05775</name>
</gene>
<dbReference type="GO" id="GO:0003700">
    <property type="term" value="F:DNA-binding transcription factor activity"/>
    <property type="evidence" value="ECO:0007669"/>
    <property type="project" value="InterPro"/>
</dbReference>
<dbReference type="Proteomes" id="UP000317691">
    <property type="component" value="Unassembled WGS sequence"/>
</dbReference>
<dbReference type="GO" id="GO:0003677">
    <property type="term" value="F:DNA binding"/>
    <property type="evidence" value="ECO:0007669"/>
    <property type="project" value="UniProtKB-KW"/>
</dbReference>